<reference evidence="1" key="1">
    <citation type="submission" date="2023-01" db="EMBL/GenBank/DDBJ databases">
        <title>Genome assembly of the deep-sea coral Lophelia pertusa.</title>
        <authorList>
            <person name="Herrera S."/>
            <person name="Cordes E."/>
        </authorList>
    </citation>
    <scope>NUCLEOTIDE SEQUENCE</scope>
    <source>
        <strain evidence="1">USNM1676648</strain>
        <tissue evidence="1">Polyp</tissue>
    </source>
</reference>
<sequence length="325" mass="34817">MCYGVSFTNRGYDFMMIHNRKYASEMLAEGNGADFLWYVHCRHFRVCANQGESGINEQTVEERLACSSSFLLPVSSNVLGLVDSTDSLNVHPVKSTLEGKSSVLQAFSRTPRTSVTKATNIMHSQALTTSLAHASIKRVANGSHLTSVETPAIKQSQARTPSLALTRTSESGAVTLTSLPPVSTVVISQNQSASHVASSQAGSSSQVSVETTSQKKDAFTTLHLSPSWFVGAGSMTTKASLSSSIPIKPSLSTTSVFAYTPVPKSSISPSGNFFNSCQYMYMYNIPANSHALCVCHACGSKTSITCIQDNFTRLTHNSGLIVLNH</sequence>
<comment type="caution">
    <text evidence="1">The sequence shown here is derived from an EMBL/GenBank/DDBJ whole genome shotgun (WGS) entry which is preliminary data.</text>
</comment>
<proteinExistence type="predicted"/>
<evidence type="ECO:0000313" key="1">
    <source>
        <dbReference type="EMBL" id="KAJ7370446.1"/>
    </source>
</evidence>
<name>A0A9W9YW46_9CNID</name>
<keyword evidence="2" id="KW-1185">Reference proteome</keyword>
<dbReference type="EMBL" id="MU826865">
    <property type="protein sequence ID" value="KAJ7370446.1"/>
    <property type="molecule type" value="Genomic_DNA"/>
</dbReference>
<protein>
    <submittedName>
        <fullName evidence="1">Uncharacterized protein</fullName>
    </submittedName>
</protein>
<accession>A0A9W9YW46</accession>
<dbReference type="AlphaFoldDB" id="A0A9W9YW46"/>
<dbReference type="Proteomes" id="UP001163046">
    <property type="component" value="Unassembled WGS sequence"/>
</dbReference>
<organism evidence="1 2">
    <name type="scientific">Desmophyllum pertusum</name>
    <dbReference type="NCBI Taxonomy" id="174260"/>
    <lineage>
        <taxon>Eukaryota</taxon>
        <taxon>Metazoa</taxon>
        <taxon>Cnidaria</taxon>
        <taxon>Anthozoa</taxon>
        <taxon>Hexacorallia</taxon>
        <taxon>Scleractinia</taxon>
        <taxon>Caryophylliina</taxon>
        <taxon>Caryophylliidae</taxon>
        <taxon>Desmophyllum</taxon>
    </lineage>
</organism>
<gene>
    <name evidence="1" type="ORF">OS493_032336</name>
</gene>
<evidence type="ECO:0000313" key="2">
    <source>
        <dbReference type="Proteomes" id="UP001163046"/>
    </source>
</evidence>